<sequence length="126" mass="13202">MNLIYVKIDDGITGLLVILAELINGTFEVCVTVVTGCEDVVSGDVTSGGDTCIVTTGVTTDTVCIPDITTNVFVCPSDVTVTSTEVTNAIPQGTPRPLAPQPPSHRKVPVWQTDLGTKCWGNVSLP</sequence>
<dbReference type="EMBL" id="CAJVPS010000528">
    <property type="protein sequence ID" value="CAG8492677.1"/>
    <property type="molecule type" value="Genomic_DNA"/>
</dbReference>
<keyword evidence="2" id="KW-1185">Reference proteome</keyword>
<comment type="caution">
    <text evidence="1">The sequence shown here is derived from an EMBL/GenBank/DDBJ whole genome shotgun (WGS) entry which is preliminary data.</text>
</comment>
<reference evidence="1" key="1">
    <citation type="submission" date="2021-06" db="EMBL/GenBank/DDBJ databases">
        <authorList>
            <person name="Kallberg Y."/>
            <person name="Tangrot J."/>
            <person name="Rosling A."/>
        </authorList>
    </citation>
    <scope>NUCLEOTIDE SEQUENCE</scope>
    <source>
        <strain evidence="1">FL130A</strain>
    </source>
</reference>
<accession>A0A9N8ZDP0</accession>
<evidence type="ECO:0000313" key="2">
    <source>
        <dbReference type="Proteomes" id="UP000789508"/>
    </source>
</evidence>
<evidence type="ECO:0000313" key="1">
    <source>
        <dbReference type="EMBL" id="CAG8492677.1"/>
    </source>
</evidence>
<name>A0A9N8ZDP0_9GLOM</name>
<organism evidence="1 2">
    <name type="scientific">Ambispora leptoticha</name>
    <dbReference type="NCBI Taxonomy" id="144679"/>
    <lineage>
        <taxon>Eukaryota</taxon>
        <taxon>Fungi</taxon>
        <taxon>Fungi incertae sedis</taxon>
        <taxon>Mucoromycota</taxon>
        <taxon>Glomeromycotina</taxon>
        <taxon>Glomeromycetes</taxon>
        <taxon>Archaeosporales</taxon>
        <taxon>Ambisporaceae</taxon>
        <taxon>Ambispora</taxon>
    </lineage>
</organism>
<protein>
    <submittedName>
        <fullName evidence="1">12841_t:CDS:1</fullName>
    </submittedName>
</protein>
<proteinExistence type="predicted"/>
<gene>
    <name evidence="1" type="ORF">ALEPTO_LOCUS3070</name>
</gene>
<dbReference type="AlphaFoldDB" id="A0A9N8ZDP0"/>
<dbReference type="Proteomes" id="UP000789508">
    <property type="component" value="Unassembled WGS sequence"/>
</dbReference>